<dbReference type="InterPro" id="IPR001584">
    <property type="entry name" value="Integrase_cat-core"/>
</dbReference>
<dbReference type="PANTHER" id="PTHR11439">
    <property type="entry name" value="GAG-POL-RELATED RETROTRANSPOSON"/>
    <property type="match status" value="1"/>
</dbReference>
<dbReference type="GO" id="GO:0003676">
    <property type="term" value="F:nucleic acid binding"/>
    <property type="evidence" value="ECO:0007669"/>
    <property type="project" value="InterPro"/>
</dbReference>
<dbReference type="SUPFAM" id="SSF56672">
    <property type="entry name" value="DNA/RNA polymerases"/>
    <property type="match status" value="1"/>
</dbReference>
<protein>
    <recommendedName>
        <fullName evidence="3">Integrase catalytic domain-containing protein</fullName>
    </recommendedName>
</protein>
<dbReference type="Gene3D" id="3.30.420.10">
    <property type="entry name" value="Ribonuclease H-like superfamily/Ribonuclease H"/>
    <property type="match status" value="1"/>
</dbReference>
<proteinExistence type="predicted"/>
<feature type="compositionally biased region" description="Low complexity" evidence="1">
    <location>
        <begin position="649"/>
        <end position="672"/>
    </location>
</feature>
<gene>
    <name evidence="4" type="ORF">TSUD_317720</name>
</gene>
<dbReference type="OrthoDB" id="1737296at2759"/>
<feature type="compositionally biased region" description="Polar residues" evidence="1">
    <location>
        <begin position="634"/>
        <end position="648"/>
    </location>
</feature>
<dbReference type="PANTHER" id="PTHR11439:SF455">
    <property type="entry name" value="RLK (RECEPTOR-LIKE PROTEIN KINASE) 8, PUTATIVE-RELATED"/>
    <property type="match status" value="1"/>
</dbReference>
<feature type="signal peptide" evidence="2">
    <location>
        <begin position="1"/>
        <end position="19"/>
    </location>
</feature>
<dbReference type="AlphaFoldDB" id="A0A2Z6M2G8"/>
<feature type="compositionally biased region" description="Polar residues" evidence="1">
    <location>
        <begin position="208"/>
        <end position="233"/>
    </location>
</feature>
<evidence type="ECO:0000313" key="5">
    <source>
        <dbReference type="Proteomes" id="UP000242715"/>
    </source>
</evidence>
<feature type="compositionally biased region" description="Polar residues" evidence="1">
    <location>
        <begin position="688"/>
        <end position="719"/>
    </location>
</feature>
<accession>A0A2Z6M2G8</accession>
<feature type="region of interest" description="Disordered" evidence="1">
    <location>
        <begin position="208"/>
        <end position="235"/>
    </location>
</feature>
<dbReference type="InterPro" id="IPR013103">
    <property type="entry name" value="RVT_2"/>
</dbReference>
<name>A0A2Z6M2G8_TRISU</name>
<dbReference type="Pfam" id="PF00665">
    <property type="entry name" value="rve"/>
    <property type="match status" value="1"/>
</dbReference>
<dbReference type="InterPro" id="IPR012337">
    <property type="entry name" value="RNaseH-like_sf"/>
</dbReference>
<evidence type="ECO:0000259" key="3">
    <source>
        <dbReference type="PROSITE" id="PS50994"/>
    </source>
</evidence>
<feature type="compositionally biased region" description="Low complexity" evidence="1">
    <location>
        <begin position="720"/>
        <end position="735"/>
    </location>
</feature>
<dbReference type="SUPFAM" id="SSF53098">
    <property type="entry name" value="Ribonuclease H-like"/>
    <property type="match status" value="1"/>
</dbReference>
<dbReference type="PROSITE" id="PS50994">
    <property type="entry name" value="INTEGRASE"/>
    <property type="match status" value="1"/>
</dbReference>
<dbReference type="InterPro" id="IPR036397">
    <property type="entry name" value="RNaseH_sf"/>
</dbReference>
<dbReference type="InterPro" id="IPR043502">
    <property type="entry name" value="DNA/RNA_pol_sf"/>
</dbReference>
<feature type="domain" description="Integrase catalytic" evidence="3">
    <location>
        <begin position="395"/>
        <end position="568"/>
    </location>
</feature>
<organism evidence="4 5">
    <name type="scientific">Trifolium subterraneum</name>
    <name type="common">Subterranean clover</name>
    <dbReference type="NCBI Taxonomy" id="3900"/>
    <lineage>
        <taxon>Eukaryota</taxon>
        <taxon>Viridiplantae</taxon>
        <taxon>Streptophyta</taxon>
        <taxon>Embryophyta</taxon>
        <taxon>Tracheophyta</taxon>
        <taxon>Spermatophyta</taxon>
        <taxon>Magnoliopsida</taxon>
        <taxon>eudicotyledons</taxon>
        <taxon>Gunneridae</taxon>
        <taxon>Pentapetalae</taxon>
        <taxon>rosids</taxon>
        <taxon>fabids</taxon>
        <taxon>Fabales</taxon>
        <taxon>Fabaceae</taxon>
        <taxon>Papilionoideae</taxon>
        <taxon>50 kb inversion clade</taxon>
        <taxon>NPAAA clade</taxon>
        <taxon>Hologalegina</taxon>
        <taxon>IRL clade</taxon>
        <taxon>Trifolieae</taxon>
        <taxon>Trifolium</taxon>
    </lineage>
</organism>
<dbReference type="Pfam" id="PF07727">
    <property type="entry name" value="RVT_2"/>
    <property type="match status" value="1"/>
</dbReference>
<feature type="compositionally biased region" description="Low complexity" evidence="1">
    <location>
        <begin position="618"/>
        <end position="633"/>
    </location>
</feature>
<feature type="chain" id="PRO_5016365735" description="Integrase catalytic domain-containing protein" evidence="2">
    <location>
        <begin position="20"/>
        <end position="1262"/>
    </location>
</feature>
<dbReference type="Pfam" id="PF25597">
    <property type="entry name" value="SH3_retrovirus"/>
    <property type="match status" value="1"/>
</dbReference>
<dbReference type="EMBL" id="DF973341">
    <property type="protein sequence ID" value="GAU26774.1"/>
    <property type="molecule type" value="Genomic_DNA"/>
</dbReference>
<dbReference type="InterPro" id="IPR057670">
    <property type="entry name" value="SH3_retrovirus"/>
</dbReference>
<dbReference type="CDD" id="cd09272">
    <property type="entry name" value="RNase_HI_RT_Ty1"/>
    <property type="match status" value="1"/>
</dbReference>
<dbReference type="Proteomes" id="UP000242715">
    <property type="component" value="Unassembled WGS sequence"/>
</dbReference>
<keyword evidence="2" id="KW-0732">Signal</keyword>
<evidence type="ECO:0000256" key="1">
    <source>
        <dbReference type="SAM" id="MobiDB-lite"/>
    </source>
</evidence>
<sequence length="1262" mass="139826">MFSAILTWYLELLLSRSMADLNPFQGNKIANLISLKLDDSNFKQWKQQVFGVICGLNLQKFITNPVIPEKFLTNEDRIAGTINPLHQQWEKHDALICTWLLSTISDSHTLLSKVVDLTFSWQVWNEIHCHFDTLLTTKARQLRPELRTLSKGDRTVAEFIQRVRVINESLISVDDHVPLRNLIEVVLDALLEDYDSVVAAISSKSMTNSSTGENFQPNNPSFPSGTSHMDSNGHQGGYDSQRGGCYGRGGGLVDDMVVVVVLAEEIVVLLVKFYQPPQYPPFFPSSYGYGFAPRSQRPPAPQALLTSGNSSFNNQWWYPDSGASHHVTPDVSNLSDATSLPGSDQVLMGNGQGLAINSVGHPHHDTLREALKSCNVHIPSKHTLCTACCLGKSHRIHAPSSTTVYSMSVELVTCDLWGPAPVKSSSGYTYFLTCVNACTRFVWVYPLKLKSETLTKFTHFKSMVELQFGCKIKVVQTDGSGEFRPFTKFLIKLGVIHRLTCPHTHHQNGLVERKHRRLVETGLTLLSQANIPLKFWDHAFITATFLINRLPTPVLNNQSPYYALHKYPDYKSLKVFGRAWYSSVYKGYKCLSPEGRIYISKDVLFNEHKFPYSQLFHSSSLGSSPSGTSSTSSVPMTIPSQTLPTPTQSSPNPTHAPSTPSSSPTTSIPDPTAILNPLPITTIPMSVEPTTPSSINSAYNQSTTSSPPIQRSNASQHIFSSSSSGGSNLSSSSPLLTPPPPKPISAGHSMLTRSKAKLNPTILVTHIEPTSVRQALQSSHWVTTMKEEVKENPDGSIQKYKARLVAKGFHQQAGSDFTETFSLVVKPVTVRTVLTMAITNRWHIQEIDVNNAFFNGILEEEVYMQQPPGFESSDKTMVCKLNKALYGLKQSPRAWFDRLKATLISFGFTANKCDPSLFMIKTGGLHLIVLVYVDDIIITGNSLPKIQQLISKLNAECALKQLGTLDYFLGIEVFHLSNGALLLSQTKYIRDLLSKAHMTTTNGIATPMVSSLKLSKVGSVPVDNPTLFRSIVGALQYVTLTRPEIAYSVNKVCQFLSNPLDDHWKAVKRILRYLSGTLHHGLLLQAAPKDKPLSLIGFSDADWASDPDDRRSTSGACIYVGPNLVSWWSKKQTLVARSSAEAEYKSLANLSSEILWLQSLITELGCQFDTPKVLCDNLSTTSLAHNPILHHKTKHMELDIFFVREKVLNKSLVVAHVPAQDQWADVLTKPLSAAKFCALREKLRVFDKQCLVKSGSGSPREY</sequence>
<reference evidence="5" key="1">
    <citation type="journal article" date="2017" name="Front. Plant Sci.">
        <title>Climate Clever Clovers: New Paradigm to Reduce the Environmental Footprint of Ruminants by Breeding Low Methanogenic Forages Utilizing Haplotype Variation.</title>
        <authorList>
            <person name="Kaur P."/>
            <person name="Appels R."/>
            <person name="Bayer P.E."/>
            <person name="Keeble-Gagnere G."/>
            <person name="Wang J."/>
            <person name="Hirakawa H."/>
            <person name="Shirasawa K."/>
            <person name="Vercoe P."/>
            <person name="Stefanova K."/>
            <person name="Durmic Z."/>
            <person name="Nichols P."/>
            <person name="Revell C."/>
            <person name="Isobe S.N."/>
            <person name="Edwards D."/>
            <person name="Erskine W."/>
        </authorList>
    </citation>
    <scope>NUCLEOTIDE SEQUENCE [LARGE SCALE GENOMIC DNA]</scope>
    <source>
        <strain evidence="5">cv. Daliak</strain>
    </source>
</reference>
<evidence type="ECO:0000313" key="4">
    <source>
        <dbReference type="EMBL" id="GAU26774.1"/>
    </source>
</evidence>
<evidence type="ECO:0000256" key="2">
    <source>
        <dbReference type="SAM" id="SignalP"/>
    </source>
</evidence>
<dbReference type="GO" id="GO:0015074">
    <property type="term" value="P:DNA integration"/>
    <property type="evidence" value="ECO:0007669"/>
    <property type="project" value="InterPro"/>
</dbReference>
<keyword evidence="5" id="KW-1185">Reference proteome</keyword>
<feature type="region of interest" description="Disordered" evidence="1">
    <location>
        <begin position="618"/>
        <end position="748"/>
    </location>
</feature>